<dbReference type="AlphaFoldDB" id="A0AAD4MM07"/>
<protein>
    <submittedName>
        <fullName evidence="1">Uncharacterized protein</fullName>
    </submittedName>
</protein>
<sequence>MPMTSKKNNDKEKPPLYIDFGQRVMADLTLPYKEPVLTQVAPKTPDRKKKQMVMCISRVFAFEKWQLLVTALEVYKLLKVIWLERLVT</sequence>
<dbReference type="EMBL" id="JAKKPZ010000277">
    <property type="protein sequence ID" value="KAI1697264.1"/>
    <property type="molecule type" value="Genomic_DNA"/>
</dbReference>
<evidence type="ECO:0000313" key="2">
    <source>
        <dbReference type="Proteomes" id="UP001201812"/>
    </source>
</evidence>
<organism evidence="1 2">
    <name type="scientific">Ditylenchus destructor</name>
    <dbReference type="NCBI Taxonomy" id="166010"/>
    <lineage>
        <taxon>Eukaryota</taxon>
        <taxon>Metazoa</taxon>
        <taxon>Ecdysozoa</taxon>
        <taxon>Nematoda</taxon>
        <taxon>Chromadorea</taxon>
        <taxon>Rhabditida</taxon>
        <taxon>Tylenchina</taxon>
        <taxon>Tylenchomorpha</taxon>
        <taxon>Sphaerularioidea</taxon>
        <taxon>Anguinidae</taxon>
        <taxon>Anguininae</taxon>
        <taxon>Ditylenchus</taxon>
    </lineage>
</organism>
<evidence type="ECO:0000313" key="1">
    <source>
        <dbReference type="EMBL" id="KAI1697264.1"/>
    </source>
</evidence>
<gene>
    <name evidence="1" type="ORF">DdX_18584</name>
</gene>
<accession>A0AAD4MM07</accession>
<name>A0AAD4MM07_9BILA</name>
<dbReference type="Proteomes" id="UP001201812">
    <property type="component" value="Unassembled WGS sequence"/>
</dbReference>
<proteinExistence type="predicted"/>
<comment type="caution">
    <text evidence="1">The sequence shown here is derived from an EMBL/GenBank/DDBJ whole genome shotgun (WGS) entry which is preliminary data.</text>
</comment>
<keyword evidence="2" id="KW-1185">Reference proteome</keyword>
<reference evidence="1" key="1">
    <citation type="submission" date="2022-01" db="EMBL/GenBank/DDBJ databases">
        <title>Genome Sequence Resource for Two Populations of Ditylenchus destructor, the Migratory Endoparasitic Phytonematode.</title>
        <authorList>
            <person name="Zhang H."/>
            <person name="Lin R."/>
            <person name="Xie B."/>
        </authorList>
    </citation>
    <scope>NUCLEOTIDE SEQUENCE</scope>
    <source>
        <strain evidence="1">BazhouSP</strain>
    </source>
</reference>